<feature type="transmembrane region" description="Helical" evidence="1">
    <location>
        <begin position="181"/>
        <end position="200"/>
    </location>
</feature>
<feature type="transmembrane region" description="Helical" evidence="1">
    <location>
        <begin position="65"/>
        <end position="84"/>
    </location>
</feature>
<organism evidence="2">
    <name type="scientific">uncultured Thermomicrobiales bacterium</name>
    <dbReference type="NCBI Taxonomy" id="1645740"/>
    <lineage>
        <taxon>Bacteria</taxon>
        <taxon>Pseudomonadati</taxon>
        <taxon>Thermomicrobiota</taxon>
        <taxon>Thermomicrobia</taxon>
        <taxon>Thermomicrobiales</taxon>
        <taxon>environmental samples</taxon>
    </lineage>
</organism>
<sequence length="261" mass="27689">MTLATPLVWRALPVFALTVRQFLAGRMARVTLALALLPTLFALIYLVRPGDVTPRGFLTTTFQQLFLPTLLPIAVLLLATSAFGNELEDRTLPYLTLKPRARPRIVLEKWLAVLVVALPLLLGGLALTTLVASRGPVDTASRVAPETALGPLLGAMAGATVAGTVLLASVFLLVSLVVPRALLAGMVYVFAWETLLGRFLPGVKSVSIRHAAESVFVALLGDPDVTVEGASTLRGALLAVAIVSLVALALAAWRLRTMDLE</sequence>
<dbReference type="AlphaFoldDB" id="A0A6J4UAE1"/>
<gene>
    <name evidence="2" type="ORF">AVDCRST_MAG59-1021</name>
</gene>
<evidence type="ECO:0000313" key="2">
    <source>
        <dbReference type="EMBL" id="CAA9543077.1"/>
    </source>
</evidence>
<accession>A0A6J4UAE1</accession>
<reference evidence="2" key="1">
    <citation type="submission" date="2020-02" db="EMBL/GenBank/DDBJ databases">
        <authorList>
            <person name="Meier V. D."/>
        </authorList>
    </citation>
    <scope>NUCLEOTIDE SEQUENCE</scope>
    <source>
        <strain evidence="2">AVDCRST_MAG59</strain>
    </source>
</reference>
<dbReference type="Pfam" id="PF12730">
    <property type="entry name" value="ABC2_membrane_4"/>
    <property type="match status" value="1"/>
</dbReference>
<protein>
    <submittedName>
        <fullName evidence="2">Uncharacterized protein</fullName>
    </submittedName>
</protein>
<keyword evidence="1" id="KW-0472">Membrane</keyword>
<dbReference type="EMBL" id="CADCWF010000059">
    <property type="protein sequence ID" value="CAA9543077.1"/>
    <property type="molecule type" value="Genomic_DNA"/>
</dbReference>
<feature type="transmembrane region" description="Helical" evidence="1">
    <location>
        <begin position="236"/>
        <end position="255"/>
    </location>
</feature>
<feature type="transmembrane region" description="Helical" evidence="1">
    <location>
        <begin position="27"/>
        <end position="45"/>
    </location>
</feature>
<feature type="transmembrane region" description="Helical" evidence="1">
    <location>
        <begin position="110"/>
        <end position="132"/>
    </location>
</feature>
<feature type="transmembrane region" description="Helical" evidence="1">
    <location>
        <begin position="152"/>
        <end position="174"/>
    </location>
</feature>
<evidence type="ECO:0000256" key="1">
    <source>
        <dbReference type="SAM" id="Phobius"/>
    </source>
</evidence>
<keyword evidence="1" id="KW-0812">Transmembrane</keyword>
<keyword evidence="1" id="KW-1133">Transmembrane helix</keyword>
<name>A0A6J4UAE1_9BACT</name>
<proteinExistence type="predicted"/>